<dbReference type="Proteomes" id="UP000233551">
    <property type="component" value="Unassembled WGS sequence"/>
</dbReference>
<reference evidence="2 3" key="1">
    <citation type="submission" date="2017-11" db="EMBL/GenBank/DDBJ databases">
        <title>De-novo sequencing of pomegranate (Punica granatum L.) genome.</title>
        <authorList>
            <person name="Akparov Z."/>
            <person name="Amiraslanov A."/>
            <person name="Hajiyeva S."/>
            <person name="Abbasov M."/>
            <person name="Kaur K."/>
            <person name="Hamwieh A."/>
            <person name="Solovyev V."/>
            <person name="Salamov A."/>
            <person name="Braich B."/>
            <person name="Kosarev P."/>
            <person name="Mahmoud A."/>
            <person name="Hajiyev E."/>
            <person name="Babayeva S."/>
            <person name="Izzatullayeva V."/>
            <person name="Mammadov A."/>
            <person name="Mammadov A."/>
            <person name="Sharifova S."/>
            <person name="Ojaghi J."/>
            <person name="Eynullazada K."/>
            <person name="Bayramov B."/>
            <person name="Abdulazimova A."/>
            <person name="Shahmuradov I."/>
        </authorList>
    </citation>
    <scope>NUCLEOTIDE SEQUENCE [LARGE SCALE GENOMIC DNA]</scope>
    <source>
        <strain evidence="3">cv. AG2017</strain>
        <tissue evidence="2">Leaf</tissue>
    </source>
</reference>
<feature type="region of interest" description="Disordered" evidence="1">
    <location>
        <begin position="218"/>
        <end position="248"/>
    </location>
</feature>
<gene>
    <name evidence="2" type="ORF">CRG98_028830</name>
</gene>
<keyword evidence="3" id="KW-1185">Reference proteome</keyword>
<proteinExistence type="predicted"/>
<dbReference type="EMBL" id="PGOL01002081">
    <property type="protein sequence ID" value="PKI50776.1"/>
    <property type="molecule type" value="Genomic_DNA"/>
</dbReference>
<evidence type="ECO:0000313" key="2">
    <source>
        <dbReference type="EMBL" id="PKI50776.1"/>
    </source>
</evidence>
<evidence type="ECO:0000313" key="3">
    <source>
        <dbReference type="Proteomes" id="UP000233551"/>
    </source>
</evidence>
<sequence length="365" mass="40915">MAEDQQPAIHEQDTPPMLTHSQTPLTQAISSPILADVSTAHSGVRIRHSPPTAQTASNFLDPARFTALEGMVNHLATNMTTNMTELMAMVRNQNQASSSFIPPPEPRPIVDPSPVVPPAFVSEVEDASFSAMAYAPTVHPISDPLSPPPALTAVPLPPAAFLFAESTTHASAPKIKILDFKRIGARLVYDPENRRRPYMDRSFLEVPRPVSILCRDTPYSSRSQYDKDERGPTKRCRLTSRPRQPLSSRNLRNLHNNMLLLRLNKGDPRLRDLLNRLNVFQPRELNRVVMLNRVRASSTLLYQLLPLTYLGSFLQATRLEQRHPVPISILLCRTKIYAANFTRVLLVTLWILVGHFGTLHKADLL</sequence>
<comment type="caution">
    <text evidence="2">The sequence shown here is derived from an EMBL/GenBank/DDBJ whole genome shotgun (WGS) entry which is preliminary data.</text>
</comment>
<protein>
    <submittedName>
        <fullName evidence="2">Uncharacterized protein</fullName>
    </submittedName>
</protein>
<evidence type="ECO:0000256" key="1">
    <source>
        <dbReference type="SAM" id="MobiDB-lite"/>
    </source>
</evidence>
<dbReference type="AlphaFoldDB" id="A0A2I0J4X3"/>
<accession>A0A2I0J4X3</accession>
<organism evidence="2 3">
    <name type="scientific">Punica granatum</name>
    <name type="common">Pomegranate</name>
    <dbReference type="NCBI Taxonomy" id="22663"/>
    <lineage>
        <taxon>Eukaryota</taxon>
        <taxon>Viridiplantae</taxon>
        <taxon>Streptophyta</taxon>
        <taxon>Embryophyta</taxon>
        <taxon>Tracheophyta</taxon>
        <taxon>Spermatophyta</taxon>
        <taxon>Magnoliopsida</taxon>
        <taxon>eudicotyledons</taxon>
        <taxon>Gunneridae</taxon>
        <taxon>Pentapetalae</taxon>
        <taxon>rosids</taxon>
        <taxon>malvids</taxon>
        <taxon>Myrtales</taxon>
        <taxon>Lythraceae</taxon>
        <taxon>Punica</taxon>
    </lineage>
</organism>
<name>A0A2I0J4X3_PUNGR</name>
<feature type="region of interest" description="Disordered" evidence="1">
    <location>
        <begin position="1"/>
        <end position="22"/>
    </location>
</feature>